<keyword evidence="2" id="KW-0614">Plasmid</keyword>
<organism evidence="2 3">
    <name type="scientific">Citrobacter amalonaticus Y19</name>
    <dbReference type="NCBI Taxonomy" id="1261127"/>
    <lineage>
        <taxon>Bacteria</taxon>
        <taxon>Pseudomonadati</taxon>
        <taxon>Pseudomonadota</taxon>
        <taxon>Gammaproteobacteria</taxon>
        <taxon>Enterobacterales</taxon>
        <taxon>Enterobacteriaceae</taxon>
        <taxon>Citrobacter</taxon>
    </lineage>
</organism>
<dbReference type="OrthoDB" id="9814704at2"/>
<dbReference type="PROSITE" id="PS50206">
    <property type="entry name" value="RHODANESE_3"/>
    <property type="match status" value="1"/>
</dbReference>
<dbReference type="SUPFAM" id="SSF52821">
    <property type="entry name" value="Rhodanese/Cell cycle control phosphatase"/>
    <property type="match status" value="1"/>
</dbReference>
<dbReference type="Proteomes" id="UP000034085">
    <property type="component" value="Plasmid"/>
</dbReference>
<name>A0A0F6U0J2_CITAM</name>
<evidence type="ECO:0000313" key="3">
    <source>
        <dbReference type="Proteomes" id="UP000034085"/>
    </source>
</evidence>
<dbReference type="CDD" id="cd00158">
    <property type="entry name" value="RHOD"/>
    <property type="match status" value="1"/>
</dbReference>
<dbReference type="AlphaFoldDB" id="A0A0F6U0J2"/>
<dbReference type="HOGENOM" id="CLU_089574_13_0_6"/>
<gene>
    <name evidence="2" type="ORF">F384_27355</name>
</gene>
<evidence type="ECO:0000259" key="1">
    <source>
        <dbReference type="PROSITE" id="PS50206"/>
    </source>
</evidence>
<dbReference type="InterPro" id="IPR001763">
    <property type="entry name" value="Rhodanese-like_dom"/>
</dbReference>
<dbReference type="Pfam" id="PF00581">
    <property type="entry name" value="Rhodanese"/>
    <property type="match status" value="1"/>
</dbReference>
<accession>A0A0F6U0J2</accession>
<dbReference type="PANTHER" id="PTHR43031">
    <property type="entry name" value="FAD-DEPENDENT OXIDOREDUCTASE"/>
    <property type="match status" value="1"/>
</dbReference>
<dbReference type="Gene3D" id="3.40.250.10">
    <property type="entry name" value="Rhodanese-like domain"/>
    <property type="match status" value="1"/>
</dbReference>
<dbReference type="EMBL" id="CP011133">
    <property type="protein sequence ID" value="AKE62259.1"/>
    <property type="molecule type" value="Genomic_DNA"/>
</dbReference>
<dbReference type="InterPro" id="IPR036873">
    <property type="entry name" value="Rhodanese-like_dom_sf"/>
</dbReference>
<dbReference type="KEGG" id="cama:F384_27355"/>
<proteinExistence type="predicted"/>
<reference evidence="2 3" key="1">
    <citation type="submission" date="2015-03" db="EMBL/GenBank/DDBJ databases">
        <title>Complete genome sequence of Citrobacter amalonaticus Y19.</title>
        <authorList>
            <person name="Park S."/>
        </authorList>
    </citation>
    <scope>NUCLEOTIDE SEQUENCE [LARGE SCALE GENOMIC DNA]</scope>
    <source>
        <strain evidence="2 3">Y19</strain>
        <plasmid evidence="3">Plasmid</plasmid>
    </source>
</reference>
<dbReference type="SMART" id="SM00450">
    <property type="entry name" value="RHOD"/>
    <property type="match status" value="1"/>
</dbReference>
<dbReference type="RefSeq" id="WP_046499302.1">
    <property type="nucleotide sequence ID" value="NZ_CP011133.1"/>
</dbReference>
<dbReference type="PANTHER" id="PTHR43031:SF16">
    <property type="entry name" value="OXIDOREDUCTASE"/>
    <property type="match status" value="1"/>
</dbReference>
<protein>
    <recommendedName>
        <fullName evidence="1">Rhodanese domain-containing protein</fullName>
    </recommendedName>
</protein>
<geneLocation type="plasmid" evidence="2">
    <name>unnamed</name>
</geneLocation>
<dbReference type="PATRIC" id="fig|1261127.3.peg.5679"/>
<sequence>MDDAKEVCPTTTQKLLQEGAILVDVRERDEIEALSFDVPSLIVMPMSELEARYSELPQDVPLIFACRKGVRSLKATYFLMFHGYTNVTNMKFGIERWVARGFPIKGDPSAVEARIEDSCCG</sequence>
<dbReference type="InterPro" id="IPR050229">
    <property type="entry name" value="GlpE_sulfurtransferase"/>
</dbReference>
<evidence type="ECO:0000313" key="2">
    <source>
        <dbReference type="EMBL" id="AKE62259.1"/>
    </source>
</evidence>
<feature type="domain" description="Rhodanese" evidence="1">
    <location>
        <begin position="16"/>
        <end position="106"/>
    </location>
</feature>